<keyword evidence="3" id="KW-1185">Reference proteome</keyword>
<dbReference type="OrthoDB" id="263483at2759"/>
<feature type="region of interest" description="Disordered" evidence="1">
    <location>
        <begin position="75"/>
        <end position="111"/>
    </location>
</feature>
<dbReference type="EMBL" id="LGTL01000031">
    <property type="protein sequence ID" value="KPA74212.1"/>
    <property type="molecule type" value="Genomic_DNA"/>
</dbReference>
<sequence>MQTMSLTSKPQASQPSAFRHASSSTAQKHDAHNEDELRATLQEVLTDFVTDTMCDRPEDILQYMVEWVRKQQAEKKKESTSLSPLPPPRVSNSTRPAPRGASIESVHHLASPETTEHVEVIDNAADQIMSLAQHRQQHLCNKAEGCKDHYLMALEDSDGDIFHINALRKTMDASRKAVLDAQADTAAVAAELRKIEENEDSEEAKAQKRTELLHAYEHQWEKELPKGHLN</sequence>
<dbReference type="GeneID" id="26909748"/>
<dbReference type="EMBL" id="LGTL01000031">
    <property type="protein sequence ID" value="KPA74214.1"/>
    <property type="molecule type" value="Genomic_DNA"/>
</dbReference>
<dbReference type="VEuPathDB" id="TriTrypDB:LpyrH10_31_1190"/>
<evidence type="ECO:0000256" key="1">
    <source>
        <dbReference type="SAM" id="MobiDB-lite"/>
    </source>
</evidence>
<name>A0A0N0DRA9_LEPPY</name>
<dbReference type="AlphaFoldDB" id="A0A0N0DRA9"/>
<gene>
    <name evidence="2" type="ORF">ABB37_09465</name>
</gene>
<comment type="caution">
    <text evidence="2">The sequence shown here is derived from an EMBL/GenBank/DDBJ whole genome shotgun (WGS) entry which is preliminary data.</text>
</comment>
<dbReference type="Proteomes" id="UP000037923">
    <property type="component" value="Unassembled WGS sequence"/>
</dbReference>
<organism evidence="2 3">
    <name type="scientific">Leptomonas pyrrhocoris</name>
    <name type="common">Firebug parasite</name>
    <dbReference type="NCBI Taxonomy" id="157538"/>
    <lineage>
        <taxon>Eukaryota</taxon>
        <taxon>Discoba</taxon>
        <taxon>Euglenozoa</taxon>
        <taxon>Kinetoplastea</taxon>
        <taxon>Metakinetoplastina</taxon>
        <taxon>Trypanosomatida</taxon>
        <taxon>Trypanosomatidae</taxon>
        <taxon>Leishmaniinae</taxon>
        <taxon>Leptomonas</taxon>
    </lineage>
</organism>
<feature type="region of interest" description="Disordered" evidence="1">
    <location>
        <begin position="1"/>
        <end position="35"/>
    </location>
</feature>
<feature type="compositionally biased region" description="Polar residues" evidence="1">
    <location>
        <begin position="1"/>
        <end position="26"/>
    </location>
</feature>
<dbReference type="RefSeq" id="XP_015652651.1">
    <property type="nucleotide sequence ID" value="XM_015808938.1"/>
</dbReference>
<proteinExistence type="predicted"/>
<dbReference type="OMA" id="TDSMYDR"/>
<dbReference type="RefSeq" id="XP_015652652.1">
    <property type="nucleotide sequence ID" value="XM_015808939.1"/>
</dbReference>
<evidence type="ECO:0000313" key="3">
    <source>
        <dbReference type="Proteomes" id="UP000037923"/>
    </source>
</evidence>
<evidence type="ECO:0000313" key="2">
    <source>
        <dbReference type="EMBL" id="KPA74214.1"/>
    </source>
</evidence>
<accession>A0A0N0DRA9</accession>
<reference evidence="2 3" key="1">
    <citation type="submission" date="2015-07" db="EMBL/GenBank/DDBJ databases">
        <title>High-quality genome of monoxenous trypanosomatid Leptomonas pyrrhocoris.</title>
        <authorList>
            <person name="Flegontov P."/>
            <person name="Butenko A."/>
            <person name="Firsov S."/>
            <person name="Vlcek C."/>
            <person name="Logacheva M.D."/>
            <person name="Field M."/>
            <person name="Filatov D."/>
            <person name="Flegontova O."/>
            <person name="Gerasimov E."/>
            <person name="Jackson A.P."/>
            <person name="Kelly S."/>
            <person name="Opperdoes F."/>
            <person name="O'Reilly A."/>
            <person name="Votypka J."/>
            <person name="Yurchenko V."/>
            <person name="Lukes J."/>
        </authorList>
    </citation>
    <scope>NUCLEOTIDE SEQUENCE [LARGE SCALE GENOMIC DNA]</scope>
    <source>
        <strain evidence="2">H10</strain>
    </source>
</reference>
<dbReference type="RefSeq" id="XP_015652653.1">
    <property type="nucleotide sequence ID" value="XM_015808940.1"/>
</dbReference>
<dbReference type="EMBL" id="LGTL01000031">
    <property type="protein sequence ID" value="KPA74213.1"/>
    <property type="molecule type" value="Genomic_DNA"/>
</dbReference>
<protein>
    <submittedName>
        <fullName evidence="2">Uncharacterized protein</fullName>
    </submittedName>
</protein>